<evidence type="ECO:0000259" key="5">
    <source>
        <dbReference type="PROSITE" id="PS51007"/>
    </source>
</evidence>
<keyword evidence="1 4" id="KW-0349">Heme</keyword>
<dbReference type="GO" id="GO:0009055">
    <property type="term" value="F:electron transfer activity"/>
    <property type="evidence" value="ECO:0007669"/>
    <property type="project" value="InterPro"/>
</dbReference>
<gene>
    <name evidence="6" type="ORF">TUM19329_22950</name>
</gene>
<dbReference type="SUPFAM" id="SSF46626">
    <property type="entry name" value="Cytochrome c"/>
    <property type="match status" value="1"/>
</dbReference>
<feature type="domain" description="Cytochrome c" evidence="5">
    <location>
        <begin position="35"/>
        <end position="131"/>
    </location>
</feature>
<accession>A0A6F8T5H3</accession>
<keyword evidence="7" id="KW-1185">Reference proteome</keyword>
<reference evidence="6" key="1">
    <citation type="journal article" date="2020" name="Microbiol. Resour. Announc.">
        <title>Complete Genome Sequence of Novel Psychrotolerant Legionella Strain TUM19329, Isolated from Antarctic Lake Sediment.</title>
        <authorList>
            <person name="Shimada S."/>
            <person name="Nakai R."/>
            <person name="Aoki K."/>
            <person name="Shimoeda N."/>
            <person name="Ohno G."/>
            <person name="Miyazaki Y."/>
            <person name="Kudoh S."/>
            <person name="Imura S."/>
            <person name="Watanabe K."/>
            <person name="Ishii Y."/>
            <person name="Tateda K."/>
        </authorList>
    </citation>
    <scope>NUCLEOTIDE SEQUENCE [LARGE SCALE GENOMIC DNA]</scope>
    <source>
        <strain evidence="6">TUM19329</strain>
    </source>
</reference>
<evidence type="ECO:0000256" key="3">
    <source>
        <dbReference type="ARBA" id="ARBA00023004"/>
    </source>
</evidence>
<evidence type="ECO:0000313" key="6">
    <source>
        <dbReference type="EMBL" id="BCA95934.1"/>
    </source>
</evidence>
<dbReference type="GO" id="GO:0020037">
    <property type="term" value="F:heme binding"/>
    <property type="evidence" value="ECO:0007669"/>
    <property type="project" value="InterPro"/>
</dbReference>
<dbReference type="GO" id="GO:0046872">
    <property type="term" value="F:metal ion binding"/>
    <property type="evidence" value="ECO:0007669"/>
    <property type="project" value="UniProtKB-KW"/>
</dbReference>
<proteinExistence type="predicted"/>
<name>A0A6F8T5H3_9GAMM</name>
<dbReference type="RefSeq" id="WP_173237405.1">
    <property type="nucleotide sequence ID" value="NZ_AP022839.1"/>
</dbReference>
<evidence type="ECO:0000313" key="7">
    <source>
        <dbReference type="Proteomes" id="UP000502894"/>
    </source>
</evidence>
<dbReference type="Pfam" id="PF13442">
    <property type="entry name" value="Cytochrome_CBB3"/>
    <property type="match status" value="1"/>
</dbReference>
<keyword evidence="2 4" id="KW-0479">Metal-binding</keyword>
<keyword evidence="3 4" id="KW-0408">Iron</keyword>
<sequence length="135" mass="15545">MTDRFSIYKLILFMCVAPLYANSHHPQEFLKTIEGTRNEGEQIYSHFCSNCHAPKPLIPLGAPRIGYTGDWKLRVKQGIDILFRHTDEGLNAMPARGGCFECTDEQLIRAIVEIVPKEDKKDLLNELKDHKKYKQ</sequence>
<protein>
    <submittedName>
        <fullName evidence="6">Cytochrome c</fullName>
    </submittedName>
</protein>
<dbReference type="PROSITE" id="PS51007">
    <property type="entry name" value="CYTC"/>
    <property type="match status" value="1"/>
</dbReference>
<evidence type="ECO:0000256" key="1">
    <source>
        <dbReference type="ARBA" id="ARBA00022617"/>
    </source>
</evidence>
<dbReference type="InterPro" id="IPR009056">
    <property type="entry name" value="Cyt_c-like_dom"/>
</dbReference>
<evidence type="ECO:0000256" key="4">
    <source>
        <dbReference type="PROSITE-ProRule" id="PRU00433"/>
    </source>
</evidence>
<dbReference type="KEGG" id="lant:TUM19329_22950"/>
<dbReference type="AlphaFoldDB" id="A0A6F8T5H3"/>
<evidence type="ECO:0000256" key="2">
    <source>
        <dbReference type="ARBA" id="ARBA00022723"/>
    </source>
</evidence>
<dbReference type="Proteomes" id="UP000502894">
    <property type="component" value="Chromosome"/>
</dbReference>
<dbReference type="PANTHER" id="PTHR40942:SF4">
    <property type="entry name" value="CYTOCHROME C5"/>
    <property type="match status" value="1"/>
</dbReference>
<organism evidence="6 7">
    <name type="scientific">Legionella antarctica</name>
    <dbReference type="NCBI Taxonomy" id="2708020"/>
    <lineage>
        <taxon>Bacteria</taxon>
        <taxon>Pseudomonadati</taxon>
        <taxon>Pseudomonadota</taxon>
        <taxon>Gammaproteobacteria</taxon>
        <taxon>Legionellales</taxon>
        <taxon>Legionellaceae</taxon>
        <taxon>Legionella</taxon>
    </lineage>
</organism>
<dbReference type="Gene3D" id="1.10.760.10">
    <property type="entry name" value="Cytochrome c-like domain"/>
    <property type="match status" value="1"/>
</dbReference>
<dbReference type="PANTHER" id="PTHR40942">
    <property type="match status" value="1"/>
</dbReference>
<dbReference type="EMBL" id="AP022839">
    <property type="protein sequence ID" value="BCA95934.1"/>
    <property type="molecule type" value="Genomic_DNA"/>
</dbReference>
<dbReference type="InterPro" id="IPR036909">
    <property type="entry name" value="Cyt_c-like_dom_sf"/>
</dbReference>